<dbReference type="InterPro" id="IPR029056">
    <property type="entry name" value="Ribokinase-like"/>
</dbReference>
<dbReference type="GO" id="GO:0008662">
    <property type="term" value="F:1-phosphofructokinase activity"/>
    <property type="evidence" value="ECO:0007669"/>
    <property type="project" value="UniProtKB-UniRule"/>
</dbReference>
<dbReference type="NCBIfam" id="TIGR03168">
    <property type="entry name" value="1-PFK"/>
    <property type="match status" value="1"/>
</dbReference>
<evidence type="ECO:0000256" key="5">
    <source>
        <dbReference type="ARBA" id="ARBA00022741"/>
    </source>
</evidence>
<dbReference type="InterPro" id="IPR022463">
    <property type="entry name" value="1-PFruKinase"/>
</dbReference>
<dbReference type="STRING" id="1519643.SAMN06295933_0999"/>
<evidence type="ECO:0000256" key="4">
    <source>
        <dbReference type="ARBA" id="ARBA00022679"/>
    </source>
</evidence>
<dbReference type="EMBL" id="FWZU01000001">
    <property type="protein sequence ID" value="SME98029.1"/>
    <property type="molecule type" value="Genomic_DNA"/>
</dbReference>
<dbReference type="Proteomes" id="UP000192906">
    <property type="component" value="Unassembled WGS sequence"/>
</dbReference>
<feature type="domain" description="Carbohydrate kinase PfkB" evidence="12">
    <location>
        <begin position="15"/>
        <end position="295"/>
    </location>
</feature>
<dbReference type="PANTHER" id="PTHR46566:SF5">
    <property type="entry name" value="1-PHOSPHOFRUCTOKINASE"/>
    <property type="match status" value="1"/>
</dbReference>
<dbReference type="InterPro" id="IPR017583">
    <property type="entry name" value="Tagatose/fructose_Pkinase"/>
</dbReference>
<dbReference type="OrthoDB" id="9801219at2"/>
<gene>
    <name evidence="13" type="ORF">SAMN06295933_0999</name>
</gene>
<name>A0A1X7CJY3_9BACT</name>
<evidence type="ECO:0000259" key="12">
    <source>
        <dbReference type="Pfam" id="PF00294"/>
    </source>
</evidence>
<comment type="catalytic activity">
    <reaction evidence="9 11">
        <text>beta-D-fructose 1-phosphate + ATP = beta-D-fructose 1,6-bisphosphate + ADP + H(+)</text>
        <dbReference type="Rhea" id="RHEA:14213"/>
        <dbReference type="ChEBI" id="CHEBI:15378"/>
        <dbReference type="ChEBI" id="CHEBI:30616"/>
        <dbReference type="ChEBI" id="CHEBI:32966"/>
        <dbReference type="ChEBI" id="CHEBI:138881"/>
        <dbReference type="ChEBI" id="CHEBI:456216"/>
        <dbReference type="EC" id="2.7.1.56"/>
    </reaction>
</comment>
<evidence type="ECO:0000256" key="6">
    <source>
        <dbReference type="ARBA" id="ARBA00022777"/>
    </source>
</evidence>
<evidence type="ECO:0000256" key="11">
    <source>
        <dbReference type="RuleBase" id="RU369061"/>
    </source>
</evidence>
<sequence>MKNKHIVTVTMNPAIDLACSVPDFTAGKVNRATEYQKNAAGKGVNIAVLLRKFNLPITATGFLGADNALIFEKLFKKQNINDQFVRVPGETRTGIKILDPNARTTTDINLPGLVPEPIHIKILIHTVERLAETAAMVVIGGSLPATVDPSIIGELVAVIKSKGAKAIVDTSGPALSNAVKALPYLVKPNDDELAELVGHPLNKLEEIITEARKINKSGIETVIVSLGSRGALFIQKDEELFAKPPKVEVVSTVGAGDAMIGGMVAGMALGLSLEEQVRLATSLSAATVTQAGPSLDKLENAEELEDLIAIEHINIKGGISCQKL</sequence>
<keyword evidence="7 11" id="KW-0067">ATP-binding</keyword>
<proteinExistence type="inferred from homology"/>
<dbReference type="InterPro" id="IPR011611">
    <property type="entry name" value="PfkB_dom"/>
</dbReference>
<evidence type="ECO:0000256" key="8">
    <source>
        <dbReference type="ARBA" id="ARBA00032802"/>
    </source>
</evidence>
<keyword evidence="5 11" id="KW-0547">Nucleotide-binding</keyword>
<evidence type="ECO:0000313" key="14">
    <source>
        <dbReference type="Proteomes" id="UP000192906"/>
    </source>
</evidence>
<dbReference type="AlphaFoldDB" id="A0A1X7CJY3"/>
<evidence type="ECO:0000256" key="1">
    <source>
        <dbReference type="ARBA" id="ARBA00010688"/>
    </source>
</evidence>
<dbReference type="GO" id="GO:0044281">
    <property type="term" value="P:small molecule metabolic process"/>
    <property type="evidence" value="ECO:0007669"/>
    <property type="project" value="UniProtKB-ARBA"/>
</dbReference>
<dbReference type="Gene3D" id="3.40.1190.20">
    <property type="match status" value="1"/>
</dbReference>
<dbReference type="GO" id="GO:0005524">
    <property type="term" value="F:ATP binding"/>
    <property type="evidence" value="ECO:0007669"/>
    <property type="project" value="UniProtKB-UniRule"/>
</dbReference>
<dbReference type="InterPro" id="IPR002173">
    <property type="entry name" value="Carboh/pur_kinase_PfkB_CS"/>
</dbReference>
<comment type="function">
    <text evidence="11">Catalyzes the ATP-dependent phosphorylation of fructose-l-phosphate to fructose-l,6-bisphosphate.</text>
</comment>
<evidence type="ECO:0000256" key="9">
    <source>
        <dbReference type="ARBA" id="ARBA00047745"/>
    </source>
</evidence>
<evidence type="ECO:0000256" key="3">
    <source>
        <dbReference type="ARBA" id="ARBA00013596"/>
    </source>
</evidence>
<keyword evidence="14" id="KW-1185">Reference proteome</keyword>
<evidence type="ECO:0000256" key="10">
    <source>
        <dbReference type="PIRNR" id="PIRNR000535"/>
    </source>
</evidence>
<reference evidence="14" key="1">
    <citation type="submission" date="2017-04" db="EMBL/GenBank/DDBJ databases">
        <authorList>
            <person name="Varghese N."/>
            <person name="Submissions S."/>
        </authorList>
    </citation>
    <scope>NUCLEOTIDE SEQUENCE [LARGE SCALE GENOMIC DNA]</scope>
    <source>
        <strain evidence="14">K3S</strain>
    </source>
</reference>
<keyword evidence="4 10" id="KW-0808">Transferase</keyword>
<evidence type="ECO:0000256" key="2">
    <source>
        <dbReference type="ARBA" id="ARBA00012131"/>
    </source>
</evidence>
<comment type="similarity">
    <text evidence="1 11">Belongs to the carbohydrate kinase PfkB family.</text>
</comment>
<dbReference type="PIRSF" id="PIRSF000535">
    <property type="entry name" value="1PFK/6PFK/LacC"/>
    <property type="match status" value="1"/>
</dbReference>
<evidence type="ECO:0000256" key="7">
    <source>
        <dbReference type="ARBA" id="ARBA00022840"/>
    </source>
</evidence>
<dbReference type="PANTHER" id="PTHR46566">
    <property type="entry name" value="1-PHOSPHOFRUCTOKINASE-RELATED"/>
    <property type="match status" value="1"/>
</dbReference>
<accession>A0A1X7CJY3</accession>
<dbReference type="GO" id="GO:0016052">
    <property type="term" value="P:carbohydrate catabolic process"/>
    <property type="evidence" value="ECO:0007669"/>
    <property type="project" value="UniProtKB-ARBA"/>
</dbReference>
<dbReference type="EC" id="2.7.1.56" evidence="2 11"/>
<keyword evidence="6 11" id="KW-0418">Kinase</keyword>
<dbReference type="GO" id="GO:0005829">
    <property type="term" value="C:cytosol"/>
    <property type="evidence" value="ECO:0007669"/>
    <property type="project" value="TreeGrafter"/>
</dbReference>
<dbReference type="FunFam" id="3.40.1190.20:FF:000001">
    <property type="entry name" value="Phosphofructokinase"/>
    <property type="match status" value="1"/>
</dbReference>
<protein>
    <recommendedName>
        <fullName evidence="3 11">1-phosphofructokinase</fullName>
        <shortName evidence="11">Fru1PK</shortName>
        <ecNumber evidence="2 11">2.7.1.56</ecNumber>
    </recommendedName>
    <alternativeName>
        <fullName evidence="8 11">Fructose 1-phosphate kinase</fullName>
    </alternativeName>
</protein>
<dbReference type="RefSeq" id="WP_085099153.1">
    <property type="nucleotide sequence ID" value="NZ_FWZU01000001.1"/>
</dbReference>
<dbReference type="NCBIfam" id="TIGR03828">
    <property type="entry name" value="pfkB"/>
    <property type="match status" value="1"/>
</dbReference>
<dbReference type="SUPFAM" id="SSF53613">
    <property type="entry name" value="Ribokinase-like"/>
    <property type="match status" value="1"/>
</dbReference>
<dbReference type="Pfam" id="PF00294">
    <property type="entry name" value="PfkB"/>
    <property type="match status" value="1"/>
</dbReference>
<dbReference type="PROSITE" id="PS00584">
    <property type="entry name" value="PFKB_KINASES_2"/>
    <property type="match status" value="1"/>
</dbReference>
<evidence type="ECO:0000313" key="13">
    <source>
        <dbReference type="EMBL" id="SME98029.1"/>
    </source>
</evidence>
<organism evidence="13 14">
    <name type="scientific">Desulfovibrio gilichinskyi</name>
    <dbReference type="NCBI Taxonomy" id="1519643"/>
    <lineage>
        <taxon>Bacteria</taxon>
        <taxon>Pseudomonadati</taxon>
        <taxon>Thermodesulfobacteriota</taxon>
        <taxon>Desulfovibrionia</taxon>
        <taxon>Desulfovibrionales</taxon>
        <taxon>Desulfovibrionaceae</taxon>
        <taxon>Desulfovibrio</taxon>
    </lineage>
</organism>
<dbReference type="CDD" id="cd01164">
    <property type="entry name" value="FruK_PfkB_like"/>
    <property type="match status" value="1"/>
</dbReference>